<dbReference type="Gene3D" id="3.40.50.1000">
    <property type="entry name" value="HAD superfamily/HAD-like"/>
    <property type="match status" value="1"/>
</dbReference>
<dbReference type="InterPro" id="IPR050793">
    <property type="entry name" value="CMP-NeuNAc_synthase"/>
</dbReference>
<evidence type="ECO:0000256" key="2">
    <source>
        <dbReference type="ARBA" id="ARBA00005893"/>
    </source>
</evidence>
<dbReference type="InterPro" id="IPR023214">
    <property type="entry name" value="HAD_sf"/>
</dbReference>
<dbReference type="SFLD" id="SFLDG01136">
    <property type="entry name" value="C1.6:_Phosphoserine_Phosphatas"/>
    <property type="match status" value="1"/>
</dbReference>
<dbReference type="FunFam" id="3.40.50.1000:FF:000029">
    <property type="entry name" value="3-deoxy-D-manno-octulosonate 8-phosphate phosphatase KdsC"/>
    <property type="match status" value="1"/>
</dbReference>
<protein>
    <submittedName>
        <fullName evidence="7">3-deoxy-D-manno-octulosonate 8-phosphate phosphatase</fullName>
        <ecNumber evidence="7">3.1.3.45</ecNumber>
    </submittedName>
</protein>
<dbReference type="AlphaFoldDB" id="A0A3B1BXN6"/>
<dbReference type="Pfam" id="PF08282">
    <property type="entry name" value="Hydrolase_3"/>
    <property type="match status" value="1"/>
</dbReference>
<evidence type="ECO:0000256" key="4">
    <source>
        <dbReference type="ARBA" id="ARBA00022723"/>
    </source>
</evidence>
<keyword evidence="6" id="KW-0460">Magnesium</keyword>
<dbReference type="PIRSF" id="PIRSF006118">
    <property type="entry name" value="KDO8-P_Ptase"/>
    <property type="match status" value="1"/>
</dbReference>
<dbReference type="EC" id="3.1.3.45" evidence="7"/>
<evidence type="ECO:0000256" key="6">
    <source>
        <dbReference type="ARBA" id="ARBA00022842"/>
    </source>
</evidence>
<evidence type="ECO:0000256" key="5">
    <source>
        <dbReference type="ARBA" id="ARBA00022801"/>
    </source>
</evidence>
<accession>A0A3B1BXN6</accession>
<keyword evidence="5 7" id="KW-0378">Hydrolase</keyword>
<dbReference type="SFLD" id="SFLDG01138">
    <property type="entry name" value="C1.6.2:_Deoxy-d-mannose-octulo"/>
    <property type="match status" value="1"/>
</dbReference>
<proteinExistence type="inferred from homology"/>
<sequence length="162" mass="17889">MTDLNSKTKKIKLVITDVDGVLTDGGLYYTQEGLVMKKFNVKDGIAARRLKEFGFECGIISTDGPDLIEVRNKRLKMDFIITGTWNKLEKLVDLCDERNISLENVAYLGDDINDLSIINAVGFSACPSDAVDSVLGSVDYICKRKGGDGAFREFAELIIGLR</sequence>
<dbReference type="InterPro" id="IPR036412">
    <property type="entry name" value="HAD-like_sf"/>
</dbReference>
<dbReference type="GO" id="GO:0019143">
    <property type="term" value="F:3-deoxy-manno-octulosonate-8-phosphatase activity"/>
    <property type="evidence" value="ECO:0007669"/>
    <property type="project" value="UniProtKB-EC"/>
</dbReference>
<evidence type="ECO:0000313" key="7">
    <source>
        <dbReference type="EMBL" id="VAX16584.1"/>
    </source>
</evidence>
<dbReference type="GO" id="GO:0008781">
    <property type="term" value="F:N-acylneuraminate cytidylyltransferase activity"/>
    <property type="evidence" value="ECO:0007669"/>
    <property type="project" value="TreeGrafter"/>
</dbReference>
<dbReference type="EMBL" id="UOGD01000053">
    <property type="protein sequence ID" value="VAX16584.1"/>
    <property type="molecule type" value="Genomic_DNA"/>
</dbReference>
<dbReference type="NCBIfam" id="TIGR01670">
    <property type="entry name" value="KdsC-phosphatas"/>
    <property type="match status" value="1"/>
</dbReference>
<reference evidence="7" key="1">
    <citation type="submission" date="2018-06" db="EMBL/GenBank/DDBJ databases">
        <authorList>
            <person name="Zhirakovskaya E."/>
        </authorList>
    </citation>
    <scope>NUCLEOTIDE SEQUENCE</scope>
</reference>
<dbReference type="SFLD" id="SFLDS00003">
    <property type="entry name" value="Haloacid_Dehalogenase"/>
    <property type="match status" value="1"/>
</dbReference>
<comment type="subunit">
    <text evidence="3">Homotetramer.</text>
</comment>
<dbReference type="GO" id="GO:0046872">
    <property type="term" value="F:metal ion binding"/>
    <property type="evidence" value="ECO:0007669"/>
    <property type="project" value="UniProtKB-KW"/>
</dbReference>
<dbReference type="PANTHER" id="PTHR21485">
    <property type="entry name" value="HAD SUPERFAMILY MEMBERS CMAS AND KDSC"/>
    <property type="match status" value="1"/>
</dbReference>
<comment type="cofactor">
    <cofactor evidence="1">
        <name>Mg(2+)</name>
        <dbReference type="ChEBI" id="CHEBI:18420"/>
    </cofactor>
</comment>
<dbReference type="SUPFAM" id="SSF56784">
    <property type="entry name" value="HAD-like"/>
    <property type="match status" value="1"/>
</dbReference>
<dbReference type="InterPro" id="IPR010023">
    <property type="entry name" value="KdsC_fam"/>
</dbReference>
<organism evidence="7">
    <name type="scientific">hydrothermal vent metagenome</name>
    <dbReference type="NCBI Taxonomy" id="652676"/>
    <lineage>
        <taxon>unclassified sequences</taxon>
        <taxon>metagenomes</taxon>
        <taxon>ecological metagenomes</taxon>
    </lineage>
</organism>
<comment type="similarity">
    <text evidence="2">Belongs to the KdsC family.</text>
</comment>
<name>A0A3B1BXN6_9ZZZZ</name>
<keyword evidence="4" id="KW-0479">Metal-binding</keyword>
<evidence type="ECO:0000256" key="1">
    <source>
        <dbReference type="ARBA" id="ARBA00001946"/>
    </source>
</evidence>
<evidence type="ECO:0000256" key="3">
    <source>
        <dbReference type="ARBA" id="ARBA00011881"/>
    </source>
</evidence>
<dbReference type="PANTHER" id="PTHR21485:SF3">
    <property type="entry name" value="N-ACYLNEURAMINATE CYTIDYLYLTRANSFERASE"/>
    <property type="match status" value="1"/>
</dbReference>
<gene>
    <name evidence="7" type="ORF">MNBD_IGNAVI01-2524</name>
</gene>